<protein>
    <submittedName>
        <fullName evidence="1">Minor capsid protein</fullName>
    </submittedName>
</protein>
<proteinExistence type="predicted"/>
<accession>A0A8S5R4A2</accession>
<name>A0A8S5R4A2_9CAUD</name>
<dbReference type="EMBL" id="BK015805">
    <property type="protein sequence ID" value="DAE25962.1"/>
    <property type="molecule type" value="Genomic_DNA"/>
</dbReference>
<reference evidence="1" key="1">
    <citation type="journal article" date="2021" name="Proc. Natl. Acad. Sci. U.S.A.">
        <title>A Catalog of Tens of Thousands of Viruses from Human Metagenomes Reveals Hidden Associations with Chronic Diseases.</title>
        <authorList>
            <person name="Tisza M.J."/>
            <person name="Buck C.B."/>
        </authorList>
    </citation>
    <scope>NUCLEOTIDE SEQUENCE</scope>
    <source>
        <strain evidence="1">Ctby413</strain>
    </source>
</reference>
<evidence type="ECO:0000313" key="1">
    <source>
        <dbReference type="EMBL" id="DAE25962.1"/>
    </source>
</evidence>
<sequence>MIVSATANWSYTNVATVYPRVYDDWNNTWTNGTPYLIDCTWTANNEVAVDASGKEFTTNLIFFTELKRNGVTATMPQRDWYIARGDTTALSDPLKAGANVIKAVTDWDMSFFGEEPDYKILT</sequence>
<organism evidence="1">
    <name type="scientific">Siphoviridae sp. ctby413</name>
    <dbReference type="NCBI Taxonomy" id="2827275"/>
    <lineage>
        <taxon>Viruses</taxon>
        <taxon>Duplodnaviria</taxon>
        <taxon>Heunggongvirae</taxon>
        <taxon>Uroviricota</taxon>
        <taxon>Caudoviricetes</taxon>
    </lineage>
</organism>